<accession>A0ABS0J556</accession>
<keyword evidence="5 6" id="KW-0472">Membrane</keyword>
<protein>
    <submittedName>
        <fullName evidence="8">PLDc_N domain-containing protein</fullName>
    </submittedName>
</protein>
<dbReference type="EMBL" id="VRYY01000331">
    <property type="protein sequence ID" value="MBG3877585.1"/>
    <property type="molecule type" value="Genomic_DNA"/>
</dbReference>
<evidence type="ECO:0000256" key="2">
    <source>
        <dbReference type="ARBA" id="ARBA00022475"/>
    </source>
</evidence>
<evidence type="ECO:0000256" key="5">
    <source>
        <dbReference type="ARBA" id="ARBA00023136"/>
    </source>
</evidence>
<dbReference type="Pfam" id="PF13396">
    <property type="entry name" value="PLDc_N"/>
    <property type="match status" value="1"/>
</dbReference>
<sequence length="103" mass="11220">MTPLPAAAQTTLQWVLISAMYGVSVYAAGHALLHKRDPRAALGWIAVCLTFPVAGPLLYFLFGINRVHSRAARLLEESEIRRLREGGRLHGGPARHEPPGAMP</sequence>
<dbReference type="RefSeq" id="WP_196609674.1">
    <property type="nucleotide sequence ID" value="NZ_VRYY01000331.1"/>
</dbReference>
<feature type="transmembrane region" description="Helical" evidence="6">
    <location>
        <begin position="12"/>
        <end position="33"/>
    </location>
</feature>
<reference evidence="8 9" key="1">
    <citation type="submission" date="2019-08" db="EMBL/GenBank/DDBJ databases">
        <authorList>
            <person name="Luo N."/>
        </authorList>
    </citation>
    <scope>NUCLEOTIDE SEQUENCE [LARGE SCALE GENOMIC DNA]</scope>
    <source>
        <strain evidence="8 9">NCIMB 9442</strain>
    </source>
</reference>
<dbReference type="InterPro" id="IPR027379">
    <property type="entry name" value="CLS_N"/>
</dbReference>
<keyword evidence="4 6" id="KW-1133">Transmembrane helix</keyword>
<feature type="transmembrane region" description="Helical" evidence="6">
    <location>
        <begin position="40"/>
        <end position="62"/>
    </location>
</feature>
<comment type="subcellular location">
    <subcellularLocation>
        <location evidence="1">Cell membrane</location>
        <topology evidence="1">Multi-pass membrane protein</topology>
    </subcellularLocation>
</comment>
<feature type="non-terminal residue" evidence="8">
    <location>
        <position position="103"/>
    </location>
</feature>
<evidence type="ECO:0000313" key="8">
    <source>
        <dbReference type="EMBL" id="MBG3877585.1"/>
    </source>
</evidence>
<evidence type="ECO:0000256" key="6">
    <source>
        <dbReference type="SAM" id="Phobius"/>
    </source>
</evidence>
<evidence type="ECO:0000256" key="1">
    <source>
        <dbReference type="ARBA" id="ARBA00004651"/>
    </source>
</evidence>
<keyword evidence="9" id="KW-1185">Reference proteome</keyword>
<proteinExistence type="predicted"/>
<keyword evidence="2" id="KW-1003">Cell membrane</keyword>
<evidence type="ECO:0000256" key="4">
    <source>
        <dbReference type="ARBA" id="ARBA00022989"/>
    </source>
</evidence>
<dbReference type="Proteomes" id="UP001194469">
    <property type="component" value="Unassembled WGS sequence"/>
</dbReference>
<evidence type="ECO:0000313" key="9">
    <source>
        <dbReference type="Proteomes" id="UP001194469"/>
    </source>
</evidence>
<gene>
    <name evidence="8" type="ORF">FVW20_11310</name>
</gene>
<feature type="domain" description="Cardiolipin synthase N-terminal" evidence="7">
    <location>
        <begin position="23"/>
        <end position="63"/>
    </location>
</feature>
<organism evidence="8 9">
    <name type="scientific">Nitratidesulfovibrio oxamicus</name>
    <dbReference type="NCBI Taxonomy" id="32016"/>
    <lineage>
        <taxon>Bacteria</taxon>
        <taxon>Pseudomonadati</taxon>
        <taxon>Thermodesulfobacteriota</taxon>
        <taxon>Desulfovibrionia</taxon>
        <taxon>Desulfovibrionales</taxon>
        <taxon>Desulfovibrionaceae</taxon>
        <taxon>Nitratidesulfovibrio</taxon>
    </lineage>
</organism>
<comment type="caution">
    <text evidence="8">The sequence shown here is derived from an EMBL/GenBank/DDBJ whole genome shotgun (WGS) entry which is preliminary data.</text>
</comment>
<evidence type="ECO:0000256" key="3">
    <source>
        <dbReference type="ARBA" id="ARBA00022692"/>
    </source>
</evidence>
<evidence type="ECO:0000259" key="7">
    <source>
        <dbReference type="Pfam" id="PF13396"/>
    </source>
</evidence>
<name>A0ABS0J556_9BACT</name>
<keyword evidence="3 6" id="KW-0812">Transmembrane</keyword>